<evidence type="ECO:0000256" key="4">
    <source>
        <dbReference type="ARBA" id="ARBA00023014"/>
    </source>
</evidence>
<dbReference type="PANTHER" id="PTHR13847">
    <property type="entry name" value="SARCOSINE DEHYDROGENASE-RELATED"/>
    <property type="match status" value="1"/>
</dbReference>
<proteinExistence type="predicted"/>
<dbReference type="Gene3D" id="2.102.10.10">
    <property type="entry name" value="Rieske [2Fe-2S] iron-sulphur domain"/>
    <property type="match status" value="1"/>
</dbReference>
<evidence type="ECO:0000313" key="7">
    <source>
        <dbReference type="EMBL" id="RZT00875.1"/>
    </source>
</evidence>
<dbReference type="GO" id="GO:0004497">
    <property type="term" value="F:monooxygenase activity"/>
    <property type="evidence" value="ECO:0007669"/>
    <property type="project" value="UniProtKB-ARBA"/>
</dbReference>
<evidence type="ECO:0000313" key="8">
    <source>
        <dbReference type="Proteomes" id="UP000292927"/>
    </source>
</evidence>
<evidence type="ECO:0000259" key="6">
    <source>
        <dbReference type="PROSITE" id="PS51296"/>
    </source>
</evidence>
<evidence type="ECO:0000256" key="2">
    <source>
        <dbReference type="ARBA" id="ARBA00022723"/>
    </source>
</evidence>
<dbReference type="InterPro" id="IPR036922">
    <property type="entry name" value="Rieske_2Fe-2S_sf"/>
</dbReference>
<keyword evidence="5" id="KW-1015">Disulfide bond</keyword>
<dbReference type="PANTHER" id="PTHR13847:SF274">
    <property type="entry name" value="RIESKE 2FE-2S IRON-SULFUR PROTEIN YHFW-RELATED"/>
    <property type="match status" value="1"/>
</dbReference>
<dbReference type="PRINTS" id="PR00162">
    <property type="entry name" value="RIESKE"/>
</dbReference>
<dbReference type="AlphaFoldDB" id="A0A4Q7PK52"/>
<evidence type="ECO:0000256" key="3">
    <source>
        <dbReference type="ARBA" id="ARBA00023004"/>
    </source>
</evidence>
<evidence type="ECO:0000256" key="1">
    <source>
        <dbReference type="ARBA" id="ARBA00022714"/>
    </source>
</evidence>
<dbReference type="Proteomes" id="UP000292927">
    <property type="component" value="Unassembled WGS sequence"/>
</dbReference>
<keyword evidence="2" id="KW-0479">Metal-binding</keyword>
<evidence type="ECO:0000256" key="5">
    <source>
        <dbReference type="ARBA" id="ARBA00023157"/>
    </source>
</evidence>
<dbReference type="GO" id="GO:0016020">
    <property type="term" value="C:membrane"/>
    <property type="evidence" value="ECO:0007669"/>
    <property type="project" value="InterPro"/>
</dbReference>
<protein>
    <submittedName>
        <fullName evidence="7">Glycine/D-amino acid oxidase-like deaminating enzyme</fullName>
    </submittedName>
</protein>
<keyword evidence="4" id="KW-0411">Iron-sulfur</keyword>
<dbReference type="Gene3D" id="3.50.50.60">
    <property type="entry name" value="FAD/NAD(P)-binding domain"/>
    <property type="match status" value="1"/>
</dbReference>
<feature type="domain" description="Rieske" evidence="6">
    <location>
        <begin position="397"/>
        <end position="483"/>
    </location>
</feature>
<keyword evidence="1" id="KW-0001">2Fe-2S</keyword>
<dbReference type="Pfam" id="PF01266">
    <property type="entry name" value="DAO"/>
    <property type="match status" value="1"/>
</dbReference>
<sequence length="483" mass="53752">MESIWKQTAKPLKTESSAQLPEKAEAVVIGAGLAGVLTAWFLNQQGVQTVVLEAGRTGSGQTCNTTAKVTSQHSIIYSKLEKTMGQKAAWLYARANEEAISQYRSLIRDLDIQCGWKECPAYLYSEKESKSLEEEARAAAAAGIRSEFVEKTELPFPVRGAVRFSGQAQFHPLQFLYALAGRLKIYEHTDVLRVEGDQVYTSRGNIRAGSVIFATHYPFPIRPGYYFMRMHQERSYCIAVEGAMEPDGMYLGIDSGGLSFRSYGKYLVLGGGQHRTGENPAGGQYEVLYQQARQLWPSCSLQASWSAQDCMTLDGIPYIGKFSNKVPHWYVATGFGKWGMTSSMAAAQLISDAVLHRENPCQEIYSPQRKTIRASAGNFLKDGVHAVKDLSRRFLQIPKETLGHIQPGHGGIVSYKGEKIGVYKDEEGKCYLVHAACPHLGCQLEWNPAEKSWDCPCHGSRFNYQGHLLDNPAQEELKHEIIF</sequence>
<dbReference type="SUPFAM" id="SSF51905">
    <property type="entry name" value="FAD/NAD(P)-binding domain"/>
    <property type="match status" value="1"/>
</dbReference>
<dbReference type="PROSITE" id="PS51296">
    <property type="entry name" value="RIESKE"/>
    <property type="match status" value="1"/>
</dbReference>
<dbReference type="EMBL" id="SGXF01000002">
    <property type="protein sequence ID" value="RZT00875.1"/>
    <property type="molecule type" value="Genomic_DNA"/>
</dbReference>
<accession>A0A4Q7PK52</accession>
<dbReference type="GO" id="GO:0046872">
    <property type="term" value="F:metal ion binding"/>
    <property type="evidence" value="ECO:0007669"/>
    <property type="project" value="UniProtKB-KW"/>
</dbReference>
<dbReference type="GO" id="GO:0051537">
    <property type="term" value="F:2 iron, 2 sulfur cluster binding"/>
    <property type="evidence" value="ECO:0007669"/>
    <property type="project" value="UniProtKB-KW"/>
</dbReference>
<dbReference type="RefSeq" id="WP_330520862.1">
    <property type="nucleotide sequence ID" value="NZ_SGXF01000002.1"/>
</dbReference>
<dbReference type="GO" id="GO:0005737">
    <property type="term" value="C:cytoplasm"/>
    <property type="evidence" value="ECO:0007669"/>
    <property type="project" value="TreeGrafter"/>
</dbReference>
<dbReference type="InterPro" id="IPR006076">
    <property type="entry name" value="FAD-dep_OxRdtase"/>
</dbReference>
<dbReference type="GO" id="GO:0016705">
    <property type="term" value="F:oxidoreductase activity, acting on paired donors, with incorporation or reduction of molecular oxygen"/>
    <property type="evidence" value="ECO:0007669"/>
    <property type="project" value="UniProtKB-ARBA"/>
</dbReference>
<organism evidence="7 8">
    <name type="scientific">Cuneatibacter caecimuris</name>
    <dbReference type="NCBI Taxonomy" id="1796618"/>
    <lineage>
        <taxon>Bacteria</taxon>
        <taxon>Bacillati</taxon>
        <taxon>Bacillota</taxon>
        <taxon>Clostridia</taxon>
        <taxon>Lachnospirales</taxon>
        <taxon>Lachnospiraceae</taxon>
        <taxon>Cuneatibacter</taxon>
    </lineage>
</organism>
<keyword evidence="8" id="KW-1185">Reference proteome</keyword>
<dbReference type="InterPro" id="IPR036188">
    <property type="entry name" value="FAD/NAD-bd_sf"/>
</dbReference>
<dbReference type="InterPro" id="IPR005805">
    <property type="entry name" value="Rieske_Fe-S_prot_C"/>
</dbReference>
<comment type="caution">
    <text evidence="7">The sequence shown here is derived from an EMBL/GenBank/DDBJ whole genome shotgun (WGS) entry which is preliminary data.</text>
</comment>
<dbReference type="Gene3D" id="3.30.9.10">
    <property type="entry name" value="D-Amino Acid Oxidase, subunit A, domain 2"/>
    <property type="match status" value="1"/>
</dbReference>
<name>A0A4Q7PK52_9FIRM</name>
<reference evidence="7 8" key="1">
    <citation type="submission" date="2019-02" db="EMBL/GenBank/DDBJ databases">
        <title>Genomic Encyclopedia of Type Strains, Phase IV (KMG-IV): sequencing the most valuable type-strain genomes for metagenomic binning, comparative biology and taxonomic classification.</title>
        <authorList>
            <person name="Goeker M."/>
        </authorList>
    </citation>
    <scope>NUCLEOTIDE SEQUENCE [LARGE SCALE GENOMIC DNA]</scope>
    <source>
        <strain evidence="7 8">DSM 29486</strain>
    </source>
</reference>
<dbReference type="Pfam" id="PF00355">
    <property type="entry name" value="Rieske"/>
    <property type="match status" value="1"/>
</dbReference>
<keyword evidence="3" id="KW-0408">Iron</keyword>
<dbReference type="InterPro" id="IPR017941">
    <property type="entry name" value="Rieske_2Fe-2S"/>
</dbReference>
<dbReference type="SUPFAM" id="SSF50022">
    <property type="entry name" value="ISP domain"/>
    <property type="match status" value="1"/>
</dbReference>
<gene>
    <name evidence="7" type="ORF">EV209_1309</name>
</gene>